<feature type="chain" id="PRO_5021222321" description="Bacterial Ig-like domain-containing protein" evidence="3">
    <location>
        <begin position="24"/>
        <end position="554"/>
    </location>
</feature>
<name>A0A4Y3VWP1_9ACTN</name>
<proteinExistence type="predicted"/>
<evidence type="ECO:0000313" key="4">
    <source>
        <dbReference type="EMBL" id="GEC09436.1"/>
    </source>
</evidence>
<keyword evidence="3" id="KW-0732">Signal</keyword>
<evidence type="ECO:0000256" key="2">
    <source>
        <dbReference type="SAM" id="Phobius"/>
    </source>
</evidence>
<dbReference type="Proteomes" id="UP000317881">
    <property type="component" value="Unassembled WGS sequence"/>
</dbReference>
<evidence type="ECO:0008006" key="6">
    <source>
        <dbReference type="Google" id="ProtNLM"/>
    </source>
</evidence>
<accession>A0A4Y3VWP1</accession>
<gene>
    <name evidence="4" type="ORF">SSP24_70910</name>
</gene>
<comment type="caution">
    <text evidence="4">The sequence shown here is derived from an EMBL/GenBank/DDBJ whole genome shotgun (WGS) entry which is preliminary data.</text>
</comment>
<organism evidence="4 5">
    <name type="scientific">Streptomyces spinoverrucosus</name>
    <dbReference type="NCBI Taxonomy" id="284043"/>
    <lineage>
        <taxon>Bacteria</taxon>
        <taxon>Bacillati</taxon>
        <taxon>Actinomycetota</taxon>
        <taxon>Actinomycetes</taxon>
        <taxon>Kitasatosporales</taxon>
        <taxon>Streptomycetaceae</taxon>
        <taxon>Streptomyces</taxon>
    </lineage>
</organism>
<sequence length="554" mass="56449">MTCLALLCAALAGVLTFAGRASAAPTNLGPFTLAPASGTIASDPVATSATSSAGCPAASSTGIPNTAYLRVYKPNANPDAVTSQQIIGQGTFPDGTAPFTVDLEPAPAPQSLEKALRKFIPTGSLDGTYQLSLACRSGLSTPRFFAKIRVTDDTWTLLQQQTTNLTLTAATDVPVNGDLKLTATVTPEVATGTVEFKKGDESLGTADVTGGKAELTVKAPAVGGPHAYQAVFKSRDPDAYSDAQGSVTARIGYLLTAKDAEGNTLGDKPTLSIGQSVKITVQGFTPGSTVKVNQSNASGVTFPDATPNAEGTIVDYAFTVPDRTINGETDLYFDEGGSPNNRATFDFISTDEEPSPDPTTPADLEVTDEDGTPLDANPNLEPGQTVKITARGYTKDATVKVTLAESEETFEDAKANAEGTVEAYEFTVPEDIADGDHTLTLAEDKQDGHSVDFAFTTGEEPSGSPSPSTSETSGDDAGTDNGGTDNGGTDSGGGVAGGDTGGTGTGTGSMASTGAQVGAIGLTALALLCAGSALVLHMRRKGLLSFGGDTPQHH</sequence>
<dbReference type="EMBL" id="BJND01000072">
    <property type="protein sequence ID" value="GEC09436.1"/>
    <property type="molecule type" value="Genomic_DNA"/>
</dbReference>
<keyword evidence="2" id="KW-0472">Membrane</keyword>
<feature type="region of interest" description="Disordered" evidence="1">
    <location>
        <begin position="452"/>
        <end position="507"/>
    </location>
</feature>
<protein>
    <recommendedName>
        <fullName evidence="6">Bacterial Ig-like domain-containing protein</fullName>
    </recommendedName>
</protein>
<keyword evidence="5" id="KW-1185">Reference proteome</keyword>
<keyword evidence="2" id="KW-1133">Transmembrane helix</keyword>
<feature type="compositionally biased region" description="Gly residues" evidence="1">
    <location>
        <begin position="480"/>
        <end position="507"/>
    </location>
</feature>
<feature type="transmembrane region" description="Helical" evidence="2">
    <location>
        <begin position="517"/>
        <end position="536"/>
    </location>
</feature>
<feature type="signal peptide" evidence="3">
    <location>
        <begin position="1"/>
        <end position="23"/>
    </location>
</feature>
<reference evidence="4 5" key="1">
    <citation type="submission" date="2019-06" db="EMBL/GenBank/DDBJ databases">
        <title>Whole genome shotgun sequence of Streptomyces spinoverrucosus NBRC 14228.</title>
        <authorList>
            <person name="Hosoyama A."/>
            <person name="Uohara A."/>
            <person name="Ohji S."/>
            <person name="Ichikawa N."/>
        </authorList>
    </citation>
    <scope>NUCLEOTIDE SEQUENCE [LARGE SCALE GENOMIC DNA]</scope>
    <source>
        <strain evidence="4 5">NBRC 14228</strain>
    </source>
</reference>
<feature type="region of interest" description="Disordered" evidence="1">
    <location>
        <begin position="347"/>
        <end position="366"/>
    </location>
</feature>
<feature type="compositionally biased region" description="Low complexity" evidence="1">
    <location>
        <begin position="456"/>
        <end position="472"/>
    </location>
</feature>
<evidence type="ECO:0000256" key="1">
    <source>
        <dbReference type="SAM" id="MobiDB-lite"/>
    </source>
</evidence>
<evidence type="ECO:0000313" key="5">
    <source>
        <dbReference type="Proteomes" id="UP000317881"/>
    </source>
</evidence>
<keyword evidence="2" id="KW-0812">Transmembrane</keyword>
<evidence type="ECO:0000256" key="3">
    <source>
        <dbReference type="SAM" id="SignalP"/>
    </source>
</evidence>
<dbReference type="AlphaFoldDB" id="A0A4Y3VWP1"/>